<dbReference type="Proteomes" id="UP000800200">
    <property type="component" value="Unassembled WGS sequence"/>
</dbReference>
<reference evidence="1" key="1">
    <citation type="journal article" date="2020" name="Stud. Mycol.">
        <title>101 Dothideomycetes genomes: a test case for predicting lifestyles and emergence of pathogens.</title>
        <authorList>
            <person name="Haridas S."/>
            <person name="Albert R."/>
            <person name="Binder M."/>
            <person name="Bloem J."/>
            <person name="Labutti K."/>
            <person name="Salamov A."/>
            <person name="Andreopoulos B."/>
            <person name="Baker S."/>
            <person name="Barry K."/>
            <person name="Bills G."/>
            <person name="Bluhm B."/>
            <person name="Cannon C."/>
            <person name="Castanera R."/>
            <person name="Culley D."/>
            <person name="Daum C."/>
            <person name="Ezra D."/>
            <person name="Gonzalez J."/>
            <person name="Henrissat B."/>
            <person name="Kuo A."/>
            <person name="Liang C."/>
            <person name="Lipzen A."/>
            <person name="Lutzoni F."/>
            <person name="Magnuson J."/>
            <person name="Mondo S."/>
            <person name="Nolan M."/>
            <person name="Ohm R."/>
            <person name="Pangilinan J."/>
            <person name="Park H.-J."/>
            <person name="Ramirez L."/>
            <person name="Alfaro M."/>
            <person name="Sun H."/>
            <person name="Tritt A."/>
            <person name="Yoshinaga Y."/>
            <person name="Zwiers L.-H."/>
            <person name="Turgeon B."/>
            <person name="Goodwin S."/>
            <person name="Spatafora J."/>
            <person name="Crous P."/>
            <person name="Grigoriev I."/>
        </authorList>
    </citation>
    <scope>NUCLEOTIDE SEQUENCE</scope>
    <source>
        <strain evidence="1">CBS 207.26</strain>
    </source>
</reference>
<dbReference type="AlphaFoldDB" id="A0A6A6DJB3"/>
<protein>
    <submittedName>
        <fullName evidence="1">Uncharacterized protein</fullName>
    </submittedName>
</protein>
<evidence type="ECO:0000313" key="2">
    <source>
        <dbReference type="Proteomes" id="UP000800200"/>
    </source>
</evidence>
<name>A0A6A6DJB3_9PEZI</name>
<accession>A0A6A6DJB3</accession>
<dbReference type="OrthoDB" id="3937708at2759"/>
<evidence type="ECO:0000313" key="1">
    <source>
        <dbReference type="EMBL" id="KAF2178349.1"/>
    </source>
</evidence>
<sequence length="323" mass="35407">MALADCVSYGMDFQNGGSYFQNSMSNDPFTFVTQYSAYNILVDPKGDQTLCSDTQLTPDDTDRLSTCPLLKSQFFSGPWSIIVISDNGDGDEIAYERDFELSVGPQTTVTVNITATKTDTTTSIAPPRTATKPSITVTPTITVTPARVTKTSTKALLTLKLTSYSLSITKTSKTKTATCKTPTRLPRHDPTATIRPTVGPTVGPAALLASAKFCRNLDAEEKAQFLKERKARLDGRAPDPQPLTVTDTNTAHWVTVTSTSTTTPSIATITVATTITQTLTPPPITLYHYQNYYSLRSRNRLQVARRDHFLNILSRHIGRKQDD</sequence>
<dbReference type="EMBL" id="ML994676">
    <property type="protein sequence ID" value="KAF2178349.1"/>
    <property type="molecule type" value="Genomic_DNA"/>
</dbReference>
<gene>
    <name evidence="1" type="ORF">K469DRAFT_742163</name>
</gene>
<proteinExistence type="predicted"/>
<keyword evidence="2" id="KW-1185">Reference proteome</keyword>
<organism evidence="1 2">
    <name type="scientific">Zopfia rhizophila CBS 207.26</name>
    <dbReference type="NCBI Taxonomy" id="1314779"/>
    <lineage>
        <taxon>Eukaryota</taxon>
        <taxon>Fungi</taxon>
        <taxon>Dikarya</taxon>
        <taxon>Ascomycota</taxon>
        <taxon>Pezizomycotina</taxon>
        <taxon>Dothideomycetes</taxon>
        <taxon>Dothideomycetes incertae sedis</taxon>
        <taxon>Zopfiaceae</taxon>
        <taxon>Zopfia</taxon>
    </lineage>
</organism>